<evidence type="ECO:0000313" key="2">
    <source>
        <dbReference type="EMBL" id="OOR98335.1"/>
    </source>
</evidence>
<evidence type="ECO:0000313" key="3">
    <source>
        <dbReference type="Proteomes" id="UP000190867"/>
    </source>
</evidence>
<dbReference type="RefSeq" id="WP_078237472.1">
    <property type="nucleotide sequence ID" value="NZ_MUYA01000013.1"/>
</dbReference>
<reference evidence="2 3" key="1">
    <citation type="submission" date="2017-02" db="EMBL/GenBank/DDBJ databases">
        <title>Draft genome sequence of Haemophilus paracuniculus CCUG 43573 type strain.</title>
        <authorList>
            <person name="Engstrom-Jakobsson H."/>
            <person name="Salva-Serra F."/>
            <person name="Thorell K."/>
            <person name="Gonzales-Siles L."/>
            <person name="Karlsson R."/>
            <person name="Boulund F."/>
            <person name="Engstrand L."/>
            <person name="Kristiansson E."/>
            <person name="Moore E."/>
        </authorList>
    </citation>
    <scope>NUCLEOTIDE SEQUENCE [LARGE SCALE GENOMIC DNA]</scope>
    <source>
        <strain evidence="2 3">CCUG 43573</strain>
    </source>
</reference>
<dbReference type="STRING" id="734.B0187_08685"/>
<accession>A0A1T0AQE1</accession>
<evidence type="ECO:0000256" key="1">
    <source>
        <dbReference type="SAM" id="MobiDB-lite"/>
    </source>
</evidence>
<feature type="region of interest" description="Disordered" evidence="1">
    <location>
        <begin position="55"/>
        <end position="74"/>
    </location>
</feature>
<gene>
    <name evidence="2" type="ORF">B0187_08685</name>
</gene>
<dbReference type="Proteomes" id="UP000190867">
    <property type="component" value="Unassembled WGS sequence"/>
</dbReference>
<keyword evidence="3" id="KW-1185">Reference proteome</keyword>
<protein>
    <submittedName>
        <fullName evidence="2">Uncharacterized protein</fullName>
    </submittedName>
</protein>
<organism evidence="2 3">
    <name type="scientific">Haemophilus paracuniculus</name>
    <dbReference type="NCBI Taxonomy" id="734"/>
    <lineage>
        <taxon>Bacteria</taxon>
        <taxon>Pseudomonadati</taxon>
        <taxon>Pseudomonadota</taxon>
        <taxon>Gammaproteobacteria</taxon>
        <taxon>Pasteurellales</taxon>
        <taxon>Pasteurellaceae</taxon>
        <taxon>Haemophilus</taxon>
    </lineage>
</organism>
<name>A0A1T0AQE1_9PAST</name>
<proteinExistence type="predicted"/>
<dbReference type="EMBL" id="MUYA01000013">
    <property type="protein sequence ID" value="OOR98335.1"/>
    <property type="molecule type" value="Genomic_DNA"/>
</dbReference>
<sequence>MAQLEELRKLLESIGEGNISDVTLLNKVKNCLDKGCCSDDEIKELINKLKELRNELEAQKSQPSTPVLKKYKPN</sequence>
<dbReference type="AlphaFoldDB" id="A0A1T0AQE1"/>
<comment type="caution">
    <text evidence="2">The sequence shown here is derived from an EMBL/GenBank/DDBJ whole genome shotgun (WGS) entry which is preliminary data.</text>
</comment>